<organism evidence="1 2">
    <name type="scientific">Lichtheimia corymbifera JMRC:FSU:9682</name>
    <dbReference type="NCBI Taxonomy" id="1263082"/>
    <lineage>
        <taxon>Eukaryota</taxon>
        <taxon>Fungi</taxon>
        <taxon>Fungi incertae sedis</taxon>
        <taxon>Mucoromycota</taxon>
        <taxon>Mucoromycotina</taxon>
        <taxon>Mucoromycetes</taxon>
        <taxon>Mucorales</taxon>
        <taxon>Lichtheimiaceae</taxon>
        <taxon>Lichtheimia</taxon>
    </lineage>
</organism>
<name>A0A068RXZ2_9FUNG</name>
<dbReference type="EMBL" id="CBTN010000020">
    <property type="protein sequence ID" value="CDH53861.1"/>
    <property type="molecule type" value="Genomic_DNA"/>
</dbReference>
<dbReference type="AlphaFoldDB" id="A0A068RXZ2"/>
<gene>
    <name evidence="1" type="ORF">LCOR_05167.1</name>
</gene>
<proteinExistence type="predicted"/>
<dbReference type="Proteomes" id="UP000027586">
    <property type="component" value="Unassembled WGS sequence"/>
</dbReference>
<keyword evidence="2" id="KW-1185">Reference proteome</keyword>
<evidence type="ECO:0000313" key="1">
    <source>
        <dbReference type="EMBL" id="CDH53861.1"/>
    </source>
</evidence>
<protein>
    <submittedName>
        <fullName evidence="1">Uncharacterized protein</fullName>
    </submittedName>
</protein>
<evidence type="ECO:0000313" key="2">
    <source>
        <dbReference type="Proteomes" id="UP000027586"/>
    </source>
</evidence>
<sequence length="120" mass="13795">MVVKRKTTHTGPFAIREDHSFYLNVSIVYHEDEDDGVCRGRRQFQDLKQRFLLLCFLSSIRDIPIKTGGCCQGDIVVLVLRVDMPLHAWCQKAADSSAKTWARLAFVSARLHYAMVSYFQ</sequence>
<dbReference type="VEuPathDB" id="FungiDB:LCOR_05167.1"/>
<comment type="caution">
    <text evidence="1">The sequence shown here is derived from an EMBL/GenBank/DDBJ whole genome shotgun (WGS) entry which is preliminary data.</text>
</comment>
<accession>A0A068RXZ2</accession>
<reference evidence="1" key="1">
    <citation type="submission" date="2013-08" db="EMBL/GenBank/DDBJ databases">
        <title>Gene expansion shapes genome architecture in the human pathogen Lichtheimia corymbifera: an evolutionary genomics analysis in the ancient terrestrial Mucorales (Mucoromycotina).</title>
        <authorList>
            <person name="Schwartze V.U."/>
            <person name="Winter S."/>
            <person name="Shelest E."/>
            <person name="Marcet-Houben M."/>
            <person name="Horn F."/>
            <person name="Wehner S."/>
            <person name="Hoffmann K."/>
            <person name="Riege K."/>
            <person name="Sammeth M."/>
            <person name="Nowrousian M."/>
            <person name="Valiante V."/>
            <person name="Linde J."/>
            <person name="Jacobsen I.D."/>
            <person name="Marz M."/>
            <person name="Brakhage A.A."/>
            <person name="Gabaldon T."/>
            <person name="Bocker S."/>
            <person name="Voigt K."/>
        </authorList>
    </citation>
    <scope>NUCLEOTIDE SEQUENCE [LARGE SCALE GENOMIC DNA]</scope>
    <source>
        <strain evidence="1">FSU 9682</strain>
    </source>
</reference>